<gene>
    <name evidence="9" type="ORF">FC66_GL000395</name>
</gene>
<feature type="transmembrane region" description="Helical" evidence="7">
    <location>
        <begin position="109"/>
        <end position="131"/>
    </location>
</feature>
<dbReference type="PANTHER" id="PTHR23501:SF1">
    <property type="entry name" value="TRANSPORT PROTEIN HSRA-RELATED"/>
    <property type="match status" value="1"/>
</dbReference>
<evidence type="ECO:0000256" key="4">
    <source>
        <dbReference type="ARBA" id="ARBA00022692"/>
    </source>
</evidence>
<feature type="domain" description="Major facilitator superfamily (MFS) profile" evidence="8">
    <location>
        <begin position="18"/>
        <end position="468"/>
    </location>
</feature>
<feature type="transmembrane region" description="Helical" evidence="7">
    <location>
        <begin position="335"/>
        <end position="357"/>
    </location>
</feature>
<feature type="transmembrane region" description="Helical" evidence="7">
    <location>
        <begin position="411"/>
        <end position="430"/>
    </location>
</feature>
<dbReference type="InterPro" id="IPR020846">
    <property type="entry name" value="MFS_dom"/>
</dbReference>
<proteinExistence type="predicted"/>
<evidence type="ECO:0000256" key="5">
    <source>
        <dbReference type="ARBA" id="ARBA00022989"/>
    </source>
</evidence>
<evidence type="ECO:0000256" key="3">
    <source>
        <dbReference type="ARBA" id="ARBA00022475"/>
    </source>
</evidence>
<dbReference type="GO" id="GO:0005886">
    <property type="term" value="C:plasma membrane"/>
    <property type="evidence" value="ECO:0007669"/>
    <property type="project" value="UniProtKB-SubCell"/>
</dbReference>
<evidence type="ECO:0000256" key="1">
    <source>
        <dbReference type="ARBA" id="ARBA00004651"/>
    </source>
</evidence>
<evidence type="ECO:0000313" key="9">
    <source>
        <dbReference type="EMBL" id="KRK45224.1"/>
    </source>
</evidence>
<dbReference type="PATRIC" id="fig|1423719.4.peg.400"/>
<feature type="transmembrane region" description="Helical" evidence="7">
    <location>
        <begin position="51"/>
        <end position="77"/>
    </location>
</feature>
<dbReference type="Pfam" id="PF07690">
    <property type="entry name" value="MFS_1"/>
    <property type="match status" value="1"/>
</dbReference>
<feature type="transmembrane region" description="Helical" evidence="7">
    <location>
        <begin position="204"/>
        <end position="224"/>
    </location>
</feature>
<dbReference type="Proteomes" id="UP000051450">
    <property type="component" value="Unassembled WGS sequence"/>
</dbReference>
<keyword evidence="5 7" id="KW-1133">Transmembrane helix</keyword>
<feature type="transmembrane region" description="Helical" evidence="7">
    <location>
        <begin position="236"/>
        <end position="257"/>
    </location>
</feature>
<evidence type="ECO:0000259" key="8">
    <source>
        <dbReference type="PROSITE" id="PS50850"/>
    </source>
</evidence>
<dbReference type="InterPro" id="IPR004638">
    <property type="entry name" value="EmrB-like"/>
</dbReference>
<dbReference type="SUPFAM" id="SSF103473">
    <property type="entry name" value="MFS general substrate transporter"/>
    <property type="match status" value="1"/>
</dbReference>
<name>A0A0R1HH01_9LACO</name>
<accession>A0A0R1HH01</accession>
<organism evidence="9 10">
    <name type="scientific">Dellaglioa algida DSM 15638</name>
    <dbReference type="NCBI Taxonomy" id="1423719"/>
    <lineage>
        <taxon>Bacteria</taxon>
        <taxon>Bacillati</taxon>
        <taxon>Bacillota</taxon>
        <taxon>Bacilli</taxon>
        <taxon>Lactobacillales</taxon>
        <taxon>Lactobacillaceae</taxon>
        <taxon>Dellaglioa</taxon>
    </lineage>
</organism>
<feature type="transmembrane region" description="Helical" evidence="7">
    <location>
        <begin position="363"/>
        <end position="381"/>
    </location>
</feature>
<dbReference type="STRING" id="1423719.FC66_GL000395"/>
<feature type="transmembrane region" description="Helical" evidence="7">
    <location>
        <begin position="12"/>
        <end position="31"/>
    </location>
</feature>
<keyword evidence="6 7" id="KW-0472">Membrane</keyword>
<evidence type="ECO:0000256" key="7">
    <source>
        <dbReference type="SAM" id="Phobius"/>
    </source>
</evidence>
<feature type="transmembrane region" description="Helical" evidence="7">
    <location>
        <begin position="84"/>
        <end position="103"/>
    </location>
</feature>
<dbReference type="Gene3D" id="1.20.1250.20">
    <property type="entry name" value="MFS general substrate transporter like domains"/>
    <property type="match status" value="2"/>
</dbReference>
<protein>
    <submittedName>
        <fullName evidence="9">Transport protein</fullName>
    </submittedName>
</protein>
<sequence>MKNKNLKLEPIPHNLVIIAWIMVLGIMAPMLDSTMVNIAVNQLSIDFHVSLSIVQWTVTGFILAMGAAVPFSSWLVMRFSGKSVYLWAEIAFGMASLLAGISWNINGLIIFRLIQGFAGGLLMPVMFTLLVDSVGGDRMGRMMAVIGLPMTLGPMVGPIIGGLLVQYLSWRWIFFINVPVVIVAIILLILKVPQVAPKNKSIKFDYFGVALLIAISTTSIYGVVQASTKGTFNNTATLSYVGTGIFLAMIYVGYALLNSKRVVMPLHLFKQRHFSGSMLGIFLSGFVTSGPMLLLPLFFQDIRGESVIVAAVSLIPQSIGMLVSRTAIGNLIDSLGARWVTIIGIGITLVGTIPFSYFDASSHYLLIAIVMFIRGVGGSAVKSATQADAYVGLDKVDSAAASLSSNLFQQIGAGFATAILATAVTTYTTTHHVVNVTQLAQAYHYGFMWSAIFVVSLTIPAMMLSRKRQTGGIKEL</sequence>
<dbReference type="OrthoDB" id="9816041at2"/>
<feature type="transmembrane region" description="Helical" evidence="7">
    <location>
        <begin position="172"/>
        <end position="192"/>
    </location>
</feature>
<reference evidence="9 10" key="1">
    <citation type="journal article" date="2015" name="Genome Announc.">
        <title>Expanding the biotechnology potential of lactobacilli through comparative genomics of 213 strains and associated genera.</title>
        <authorList>
            <person name="Sun Z."/>
            <person name="Harris H.M."/>
            <person name="McCann A."/>
            <person name="Guo C."/>
            <person name="Argimon S."/>
            <person name="Zhang W."/>
            <person name="Yang X."/>
            <person name="Jeffery I.B."/>
            <person name="Cooney J.C."/>
            <person name="Kagawa T.F."/>
            <person name="Liu W."/>
            <person name="Song Y."/>
            <person name="Salvetti E."/>
            <person name="Wrobel A."/>
            <person name="Rasinkangas P."/>
            <person name="Parkhill J."/>
            <person name="Rea M.C."/>
            <person name="O'Sullivan O."/>
            <person name="Ritari J."/>
            <person name="Douillard F.P."/>
            <person name="Paul Ross R."/>
            <person name="Yang R."/>
            <person name="Briner A.E."/>
            <person name="Felis G.E."/>
            <person name="de Vos W.M."/>
            <person name="Barrangou R."/>
            <person name="Klaenhammer T.R."/>
            <person name="Caufield P.W."/>
            <person name="Cui Y."/>
            <person name="Zhang H."/>
            <person name="O'Toole P.W."/>
        </authorList>
    </citation>
    <scope>NUCLEOTIDE SEQUENCE [LARGE SCALE GENOMIC DNA]</scope>
    <source>
        <strain evidence="9 10">DSM 15638</strain>
    </source>
</reference>
<evidence type="ECO:0000313" key="10">
    <source>
        <dbReference type="Proteomes" id="UP000051450"/>
    </source>
</evidence>
<comment type="caution">
    <text evidence="9">The sequence shown here is derived from an EMBL/GenBank/DDBJ whole genome shotgun (WGS) entry which is preliminary data.</text>
</comment>
<dbReference type="AlphaFoldDB" id="A0A0R1HH01"/>
<dbReference type="NCBIfam" id="TIGR00711">
    <property type="entry name" value="efflux_EmrB"/>
    <property type="match status" value="1"/>
</dbReference>
<dbReference type="PANTHER" id="PTHR23501">
    <property type="entry name" value="MAJOR FACILITATOR SUPERFAMILY"/>
    <property type="match status" value="1"/>
</dbReference>
<feature type="transmembrane region" description="Helical" evidence="7">
    <location>
        <begin position="278"/>
        <end position="299"/>
    </location>
</feature>
<keyword evidence="2" id="KW-0813">Transport</keyword>
<comment type="subcellular location">
    <subcellularLocation>
        <location evidence="1">Cell membrane</location>
        <topology evidence="1">Multi-pass membrane protein</topology>
    </subcellularLocation>
</comment>
<evidence type="ECO:0000256" key="6">
    <source>
        <dbReference type="ARBA" id="ARBA00023136"/>
    </source>
</evidence>
<dbReference type="EMBL" id="AZDI01000011">
    <property type="protein sequence ID" value="KRK45224.1"/>
    <property type="molecule type" value="Genomic_DNA"/>
</dbReference>
<dbReference type="InterPro" id="IPR036259">
    <property type="entry name" value="MFS_trans_sf"/>
</dbReference>
<evidence type="ECO:0000256" key="2">
    <source>
        <dbReference type="ARBA" id="ARBA00022448"/>
    </source>
</evidence>
<dbReference type="InterPro" id="IPR011701">
    <property type="entry name" value="MFS"/>
</dbReference>
<keyword evidence="3" id="KW-1003">Cell membrane</keyword>
<keyword evidence="4 7" id="KW-0812">Transmembrane</keyword>
<feature type="transmembrane region" description="Helical" evidence="7">
    <location>
        <begin position="143"/>
        <end position="166"/>
    </location>
</feature>
<feature type="transmembrane region" description="Helical" evidence="7">
    <location>
        <begin position="442"/>
        <end position="464"/>
    </location>
</feature>
<dbReference type="PROSITE" id="PS50850">
    <property type="entry name" value="MFS"/>
    <property type="match status" value="1"/>
</dbReference>
<keyword evidence="10" id="KW-1185">Reference proteome</keyword>
<dbReference type="PRINTS" id="PR01036">
    <property type="entry name" value="TCRTETB"/>
</dbReference>
<dbReference type="GO" id="GO:0022857">
    <property type="term" value="F:transmembrane transporter activity"/>
    <property type="evidence" value="ECO:0007669"/>
    <property type="project" value="InterPro"/>
</dbReference>
<dbReference type="RefSeq" id="WP_057974656.1">
    <property type="nucleotide sequence ID" value="NZ_AZDI01000011.1"/>
</dbReference>